<dbReference type="PROSITE" id="PS01156">
    <property type="entry name" value="TONB_DEPENDENT_REC_2"/>
    <property type="match status" value="1"/>
</dbReference>
<dbReference type="InterPro" id="IPR008969">
    <property type="entry name" value="CarboxyPept-like_regulatory"/>
</dbReference>
<dbReference type="Proteomes" id="UP000199438">
    <property type="component" value="Unassembled WGS sequence"/>
</dbReference>
<keyword evidence="4" id="KW-0410">Iron transport</keyword>
<evidence type="ECO:0000259" key="16">
    <source>
        <dbReference type="Pfam" id="PF07715"/>
    </source>
</evidence>
<dbReference type="Gene3D" id="2.40.170.20">
    <property type="entry name" value="TonB-dependent receptor, beta-barrel domain"/>
    <property type="match status" value="1"/>
</dbReference>
<keyword evidence="8" id="KW-0406">Ion transport</keyword>
<dbReference type="InterPro" id="IPR010917">
    <property type="entry name" value="TonB_rcpt_CS"/>
</dbReference>
<dbReference type="AlphaFoldDB" id="A0A1I1I766"/>
<evidence type="ECO:0000256" key="14">
    <source>
        <dbReference type="SAM" id="SignalP"/>
    </source>
</evidence>
<dbReference type="InterPro" id="IPR039426">
    <property type="entry name" value="TonB-dep_rcpt-like"/>
</dbReference>
<evidence type="ECO:0000256" key="4">
    <source>
        <dbReference type="ARBA" id="ARBA00022496"/>
    </source>
</evidence>
<dbReference type="SUPFAM" id="SSF56935">
    <property type="entry name" value="Porins"/>
    <property type="match status" value="1"/>
</dbReference>
<dbReference type="STRING" id="1334022.SAMN04487907_103223"/>
<dbReference type="Pfam" id="PF00593">
    <property type="entry name" value="TonB_dep_Rec_b-barrel"/>
    <property type="match status" value="1"/>
</dbReference>
<dbReference type="InterPro" id="IPR000531">
    <property type="entry name" value="Beta-barrel_TonB"/>
</dbReference>
<feature type="chain" id="PRO_5011571910" evidence="14">
    <location>
        <begin position="21"/>
        <end position="821"/>
    </location>
</feature>
<feature type="domain" description="TonB-dependent receptor-like beta-barrel" evidence="15">
    <location>
        <begin position="351"/>
        <end position="793"/>
    </location>
</feature>
<sequence>MSQKQLLLFLSLFISSLGFTQNSGTLKGQVVNSANQPIFNVNVALEGTAKGTETNQNGFYELRNVRPGTYTIKFSYVGYKSTEINVSVEGGVITDVAPVVLIGSEEQLGEVLLNAENKTNEFTKSSSVYVSKLPLSRMENSQVYNSITADLLQSQVVTNFDDALKNAAGITKLWESTGRGSDGAGYYSLRGFAVQPNLTNGLPALTNGSPDPQNIEAIEVIKGPSGTLFGSSVVSYGGLINVVTKKPYNDFGGNVSYTSGSYGLNRLTADVNLPLSEGVNLRVNSAYHTQESFQDAGFRKSFFFAPSLSYQVNDRLSFLINTEIYQVESTNQTMLFLDRGSELVVNNLDELGYDNNRSYTSDDLGIENPMYSIQAQMNYKLSDSWTSQTAVSQSSAKARGYYSYLYEGTANFIGDNAAYGTALESGVVFARQMNHQNSTTLTTDIQQNFIGDFEIGDMRNRIVAGLDYYNRELRNSGTGYLRNGLIYIGDASAENVNASVFGITDPDAYVDPRYDTGILSEPGVDALFANSDITPSISRQEIYSAYVSDIFNPIEALSIMASLRVDRFESESNSQTAWSPKFGVVYQPVLDKVSIFANYQDGFSNIAPIEVIDENQNSVNYEFDPEHATQLEGGVKLNLLNNKVAATLSYYDIQVRNTVMTIAPMVYSQGGELYSRGFEASITASPITGLNINANYSYNESELTEGTPGDDFLGRRPESAGPQNLANLWATYKFSGNALDGFGAGFGGNYGSENMIFNRNTAGTFTLDDYTVLNASLFYQSEKFGVTLKLNNLNDEEYYNGWSTINPQIGRNLSANFTYKF</sequence>
<dbReference type="CDD" id="cd01347">
    <property type="entry name" value="ligand_gated_channel"/>
    <property type="match status" value="1"/>
</dbReference>
<evidence type="ECO:0000313" key="18">
    <source>
        <dbReference type="Proteomes" id="UP000199438"/>
    </source>
</evidence>
<gene>
    <name evidence="17" type="ORF">SAMN04487907_103223</name>
</gene>
<evidence type="ECO:0000256" key="6">
    <source>
        <dbReference type="ARBA" id="ARBA00022729"/>
    </source>
</evidence>
<evidence type="ECO:0000259" key="15">
    <source>
        <dbReference type="Pfam" id="PF00593"/>
    </source>
</evidence>
<keyword evidence="2 12" id="KW-0813">Transport</keyword>
<dbReference type="PANTHER" id="PTHR32552:SF68">
    <property type="entry name" value="FERRICHROME OUTER MEMBRANE TRANSPORTER_PHAGE RECEPTOR"/>
    <property type="match status" value="1"/>
</dbReference>
<dbReference type="Pfam" id="PF13715">
    <property type="entry name" value="CarbopepD_reg_2"/>
    <property type="match status" value="1"/>
</dbReference>
<dbReference type="Gene3D" id="2.60.40.1120">
    <property type="entry name" value="Carboxypeptidase-like, regulatory domain"/>
    <property type="match status" value="1"/>
</dbReference>
<dbReference type="OrthoDB" id="9775095at2"/>
<proteinExistence type="inferred from homology"/>
<dbReference type="GO" id="GO:0009279">
    <property type="term" value="C:cell outer membrane"/>
    <property type="evidence" value="ECO:0007669"/>
    <property type="project" value="UniProtKB-SubCell"/>
</dbReference>
<dbReference type="SUPFAM" id="SSF49464">
    <property type="entry name" value="Carboxypeptidase regulatory domain-like"/>
    <property type="match status" value="1"/>
</dbReference>
<dbReference type="InterPro" id="IPR012910">
    <property type="entry name" value="Plug_dom"/>
</dbReference>
<evidence type="ECO:0000313" key="17">
    <source>
        <dbReference type="EMBL" id="SFC29060.1"/>
    </source>
</evidence>
<accession>A0A1I1I766</accession>
<dbReference type="Pfam" id="PF07715">
    <property type="entry name" value="Plug"/>
    <property type="match status" value="1"/>
</dbReference>
<evidence type="ECO:0000256" key="10">
    <source>
        <dbReference type="ARBA" id="ARBA00023136"/>
    </source>
</evidence>
<keyword evidence="6 14" id="KW-0732">Signal</keyword>
<keyword evidence="9 13" id="KW-0798">TonB box</keyword>
<dbReference type="InterPro" id="IPR036942">
    <property type="entry name" value="Beta-barrel_TonB_sf"/>
</dbReference>
<evidence type="ECO:0000256" key="2">
    <source>
        <dbReference type="ARBA" id="ARBA00022448"/>
    </source>
</evidence>
<evidence type="ECO:0000256" key="5">
    <source>
        <dbReference type="ARBA" id="ARBA00022692"/>
    </source>
</evidence>
<protein>
    <submittedName>
        <fullName evidence="17">Iron complex outermembrane recepter protein</fullName>
    </submittedName>
</protein>
<keyword evidence="10 12" id="KW-0472">Membrane</keyword>
<dbReference type="Gene3D" id="2.170.130.10">
    <property type="entry name" value="TonB-dependent receptor, plug domain"/>
    <property type="match status" value="1"/>
</dbReference>
<organism evidence="17 18">
    <name type="scientific">Zunongwangia mangrovi</name>
    <dbReference type="NCBI Taxonomy" id="1334022"/>
    <lineage>
        <taxon>Bacteria</taxon>
        <taxon>Pseudomonadati</taxon>
        <taxon>Bacteroidota</taxon>
        <taxon>Flavobacteriia</taxon>
        <taxon>Flavobacteriales</taxon>
        <taxon>Flavobacteriaceae</taxon>
        <taxon>Zunongwangia</taxon>
    </lineage>
</organism>
<reference evidence="18" key="1">
    <citation type="submission" date="2016-10" db="EMBL/GenBank/DDBJ databases">
        <authorList>
            <person name="Varghese N."/>
            <person name="Submissions S."/>
        </authorList>
    </citation>
    <scope>NUCLEOTIDE SEQUENCE [LARGE SCALE GENOMIC DNA]</scope>
    <source>
        <strain evidence="18">DSM 24499</strain>
    </source>
</reference>
<evidence type="ECO:0000256" key="8">
    <source>
        <dbReference type="ARBA" id="ARBA00023065"/>
    </source>
</evidence>
<comment type="subcellular location">
    <subcellularLocation>
        <location evidence="1 12">Cell outer membrane</location>
        <topology evidence="1 12">Multi-pass membrane protein</topology>
    </subcellularLocation>
</comment>
<dbReference type="EMBL" id="FOKV01000003">
    <property type="protein sequence ID" value="SFC29060.1"/>
    <property type="molecule type" value="Genomic_DNA"/>
</dbReference>
<evidence type="ECO:0000256" key="13">
    <source>
        <dbReference type="RuleBase" id="RU003357"/>
    </source>
</evidence>
<evidence type="ECO:0000256" key="7">
    <source>
        <dbReference type="ARBA" id="ARBA00023004"/>
    </source>
</evidence>
<feature type="domain" description="TonB-dependent receptor plug" evidence="16">
    <location>
        <begin position="138"/>
        <end position="232"/>
    </location>
</feature>
<comment type="similarity">
    <text evidence="12 13">Belongs to the TonB-dependent receptor family.</text>
</comment>
<keyword evidence="11 12" id="KW-0998">Cell outer membrane</keyword>
<evidence type="ECO:0000256" key="11">
    <source>
        <dbReference type="ARBA" id="ARBA00023237"/>
    </source>
</evidence>
<dbReference type="PANTHER" id="PTHR32552">
    <property type="entry name" value="FERRICHROME IRON RECEPTOR-RELATED"/>
    <property type="match status" value="1"/>
</dbReference>
<dbReference type="RefSeq" id="WP_092541975.1">
    <property type="nucleotide sequence ID" value="NZ_FOKV01000003.1"/>
</dbReference>
<dbReference type="InterPro" id="IPR037066">
    <property type="entry name" value="Plug_dom_sf"/>
</dbReference>
<keyword evidence="5 12" id="KW-0812">Transmembrane</keyword>
<keyword evidence="7" id="KW-0408">Iron</keyword>
<dbReference type="PROSITE" id="PS52016">
    <property type="entry name" value="TONB_DEPENDENT_REC_3"/>
    <property type="match status" value="1"/>
</dbReference>
<evidence type="ECO:0000256" key="9">
    <source>
        <dbReference type="ARBA" id="ARBA00023077"/>
    </source>
</evidence>
<evidence type="ECO:0000256" key="3">
    <source>
        <dbReference type="ARBA" id="ARBA00022452"/>
    </source>
</evidence>
<keyword evidence="3 12" id="KW-1134">Transmembrane beta strand</keyword>
<feature type="signal peptide" evidence="14">
    <location>
        <begin position="1"/>
        <end position="20"/>
    </location>
</feature>
<dbReference type="GO" id="GO:0015344">
    <property type="term" value="F:siderophore uptake transmembrane transporter activity"/>
    <property type="evidence" value="ECO:0007669"/>
    <property type="project" value="TreeGrafter"/>
</dbReference>
<evidence type="ECO:0000256" key="1">
    <source>
        <dbReference type="ARBA" id="ARBA00004571"/>
    </source>
</evidence>
<name>A0A1I1I766_9FLAO</name>
<keyword evidence="18" id="KW-1185">Reference proteome</keyword>
<evidence type="ECO:0000256" key="12">
    <source>
        <dbReference type="PROSITE-ProRule" id="PRU01360"/>
    </source>
</evidence>